<evidence type="ECO:0008006" key="3">
    <source>
        <dbReference type="Google" id="ProtNLM"/>
    </source>
</evidence>
<dbReference type="EMBL" id="JAQNDO010000001">
    <property type="protein sequence ID" value="MDC0744914.1"/>
    <property type="molecule type" value="Genomic_DNA"/>
</dbReference>
<organism evidence="1 2">
    <name type="scientific">Polyangium mundeleinium</name>
    <dbReference type="NCBI Taxonomy" id="2995306"/>
    <lineage>
        <taxon>Bacteria</taxon>
        <taxon>Pseudomonadati</taxon>
        <taxon>Myxococcota</taxon>
        <taxon>Polyangia</taxon>
        <taxon>Polyangiales</taxon>
        <taxon>Polyangiaceae</taxon>
        <taxon>Polyangium</taxon>
    </lineage>
</organism>
<sequence length="129" mass="14148">MMRKILFLLPILGILACGDLLDQAPLGTKQARCDLRPERPQCTDIRNFKGPSLITFQGVCATLEATTKSASYEEGAVCDLSDAWGGCQSSNIDGHRQTNWYYKGDDKYPDEAAAKAECESGQTWVAPEN</sequence>
<accession>A0ABT5EU84</accession>
<evidence type="ECO:0000313" key="1">
    <source>
        <dbReference type="EMBL" id="MDC0744914.1"/>
    </source>
</evidence>
<reference evidence="1 2" key="1">
    <citation type="submission" date="2022-11" db="EMBL/GenBank/DDBJ databases">
        <title>Minimal conservation of predation-associated metabolite biosynthetic gene clusters underscores biosynthetic potential of Myxococcota including descriptions for ten novel species: Archangium lansinium sp. nov., Myxococcus landrumus sp. nov., Nannocystis bai.</title>
        <authorList>
            <person name="Ahearne A."/>
            <person name="Stevens C."/>
            <person name="Dowd S."/>
        </authorList>
    </citation>
    <scope>NUCLEOTIDE SEQUENCE [LARGE SCALE GENOMIC DNA]</scope>
    <source>
        <strain evidence="1 2">RJM3</strain>
    </source>
</reference>
<keyword evidence="2" id="KW-1185">Reference proteome</keyword>
<dbReference type="Proteomes" id="UP001221411">
    <property type="component" value="Unassembled WGS sequence"/>
</dbReference>
<dbReference type="PROSITE" id="PS51257">
    <property type="entry name" value="PROKAR_LIPOPROTEIN"/>
    <property type="match status" value="1"/>
</dbReference>
<protein>
    <recommendedName>
        <fullName evidence="3">Lipoprotein</fullName>
    </recommendedName>
</protein>
<gene>
    <name evidence="1" type="ORF">POL67_26520</name>
</gene>
<name>A0ABT5EU84_9BACT</name>
<dbReference type="RefSeq" id="WP_271921927.1">
    <property type="nucleotide sequence ID" value="NZ_JAQNDO010000001.1"/>
</dbReference>
<proteinExistence type="predicted"/>
<comment type="caution">
    <text evidence="1">The sequence shown here is derived from an EMBL/GenBank/DDBJ whole genome shotgun (WGS) entry which is preliminary data.</text>
</comment>
<evidence type="ECO:0000313" key="2">
    <source>
        <dbReference type="Proteomes" id="UP001221411"/>
    </source>
</evidence>